<feature type="transmembrane region" description="Helical" evidence="14">
    <location>
        <begin position="97"/>
        <end position="120"/>
    </location>
</feature>
<protein>
    <recommendedName>
        <fullName evidence="14">Fluoride-specific ion channel FluC</fullName>
    </recommendedName>
</protein>
<keyword evidence="3 14" id="KW-1003">Cell membrane</keyword>
<feature type="transmembrane region" description="Helical" evidence="14">
    <location>
        <begin position="67"/>
        <end position="85"/>
    </location>
</feature>
<evidence type="ECO:0000313" key="16">
    <source>
        <dbReference type="Proteomes" id="UP000186894"/>
    </source>
</evidence>
<sequence>MEHVAYVALGGALGSVLRYLTGMATIRLFGPFLPWGTFTVNIVGSFCIGLLMEWIARKLNASTDMQLFLVTGVMGGFTTFSSFSLDVIRLAERGELLWAMAYALATVCLAIVAVFGGLAVGRAIF</sequence>
<evidence type="ECO:0000256" key="1">
    <source>
        <dbReference type="ARBA" id="ARBA00004651"/>
    </source>
</evidence>
<dbReference type="NCBIfam" id="TIGR00494">
    <property type="entry name" value="crcB"/>
    <property type="match status" value="1"/>
</dbReference>
<evidence type="ECO:0000256" key="2">
    <source>
        <dbReference type="ARBA" id="ARBA00022448"/>
    </source>
</evidence>
<keyword evidence="6 14" id="KW-0479">Metal-binding</keyword>
<evidence type="ECO:0000256" key="12">
    <source>
        <dbReference type="ARBA" id="ARBA00035120"/>
    </source>
</evidence>
<feature type="transmembrane region" description="Helical" evidence="14">
    <location>
        <begin position="7"/>
        <end position="29"/>
    </location>
</feature>
<feature type="binding site" evidence="14">
    <location>
        <position position="78"/>
    </location>
    <ligand>
        <name>Na(+)</name>
        <dbReference type="ChEBI" id="CHEBI:29101"/>
        <note>structural</note>
    </ligand>
</feature>
<keyword evidence="7 14" id="KW-1133">Transmembrane helix</keyword>
<keyword evidence="2 14" id="KW-0813">Transport</keyword>
<name>A0A1Q8ZNG3_9HYPH</name>
<feature type="binding site" evidence="14">
    <location>
        <position position="75"/>
    </location>
    <ligand>
        <name>Na(+)</name>
        <dbReference type="ChEBI" id="CHEBI:29101"/>
        <note>structural</note>
    </ligand>
</feature>
<comment type="activity regulation">
    <text evidence="14">Na(+) is not transported, but it plays an essential structural role and its presence is essential for fluoride channel function.</text>
</comment>
<gene>
    <name evidence="14" type="primary">fluC</name>
    <name evidence="14" type="synonym">crcB</name>
    <name evidence="15" type="ORF">BJF95_21385</name>
</gene>
<dbReference type="GO" id="GO:0062054">
    <property type="term" value="F:fluoride channel activity"/>
    <property type="evidence" value="ECO:0007669"/>
    <property type="project" value="UniProtKB-UniRule"/>
</dbReference>
<keyword evidence="16" id="KW-1185">Reference proteome</keyword>
<comment type="catalytic activity">
    <reaction evidence="13">
        <text>fluoride(in) = fluoride(out)</text>
        <dbReference type="Rhea" id="RHEA:76159"/>
        <dbReference type="ChEBI" id="CHEBI:17051"/>
    </reaction>
    <physiologicalReaction direction="left-to-right" evidence="13">
        <dbReference type="Rhea" id="RHEA:76160"/>
    </physiologicalReaction>
</comment>
<dbReference type="OrthoDB" id="9806299at2"/>
<evidence type="ECO:0000256" key="7">
    <source>
        <dbReference type="ARBA" id="ARBA00022989"/>
    </source>
</evidence>
<evidence type="ECO:0000256" key="10">
    <source>
        <dbReference type="ARBA" id="ARBA00023136"/>
    </source>
</evidence>
<dbReference type="GO" id="GO:0140114">
    <property type="term" value="P:cellular detoxification of fluoride"/>
    <property type="evidence" value="ECO:0007669"/>
    <property type="project" value="UniProtKB-UniRule"/>
</dbReference>
<dbReference type="Pfam" id="PF02537">
    <property type="entry name" value="CRCB"/>
    <property type="match status" value="1"/>
</dbReference>
<dbReference type="EMBL" id="MKIM01000028">
    <property type="protein sequence ID" value="OLP43429.1"/>
    <property type="molecule type" value="Genomic_DNA"/>
</dbReference>
<dbReference type="PANTHER" id="PTHR28259:SF18">
    <property type="entry name" value="FLUORIDE-SPECIFIC ION CHANNEL FLUC"/>
    <property type="match status" value="1"/>
</dbReference>
<dbReference type="NCBIfam" id="NF010791">
    <property type="entry name" value="PRK14195.1"/>
    <property type="match status" value="1"/>
</dbReference>
<dbReference type="STRING" id="1867956.BJF95_21385"/>
<comment type="subcellular location">
    <subcellularLocation>
        <location evidence="1 14">Cell membrane</location>
        <topology evidence="1 14">Multi-pass membrane protein</topology>
    </subcellularLocation>
</comment>
<comment type="similarity">
    <text evidence="12 14">Belongs to the fluoride channel Fluc/FEX (TC 1.A.43) family.</text>
</comment>
<evidence type="ECO:0000256" key="14">
    <source>
        <dbReference type="HAMAP-Rule" id="MF_00454"/>
    </source>
</evidence>
<keyword evidence="4" id="KW-0997">Cell inner membrane</keyword>
<comment type="caution">
    <text evidence="15">The sequence shown here is derived from an EMBL/GenBank/DDBJ whole genome shotgun (WGS) entry which is preliminary data.</text>
</comment>
<keyword evidence="8 14" id="KW-0915">Sodium</keyword>
<evidence type="ECO:0000256" key="11">
    <source>
        <dbReference type="ARBA" id="ARBA00023303"/>
    </source>
</evidence>
<evidence type="ECO:0000256" key="4">
    <source>
        <dbReference type="ARBA" id="ARBA00022519"/>
    </source>
</evidence>
<proteinExistence type="inferred from homology"/>
<dbReference type="GO" id="GO:0046872">
    <property type="term" value="F:metal ion binding"/>
    <property type="evidence" value="ECO:0007669"/>
    <property type="project" value="UniProtKB-KW"/>
</dbReference>
<dbReference type="PANTHER" id="PTHR28259">
    <property type="entry name" value="FLUORIDE EXPORT PROTEIN 1-RELATED"/>
    <property type="match status" value="1"/>
</dbReference>
<dbReference type="HAMAP" id="MF_00454">
    <property type="entry name" value="FluC"/>
    <property type="match status" value="1"/>
</dbReference>
<keyword evidence="11 14" id="KW-0407">Ion channel</keyword>
<reference evidence="15 16" key="1">
    <citation type="submission" date="2016-09" db="EMBL/GenBank/DDBJ databases">
        <title>Rhizobium oryziradicis sp. nov., isolated from the root of rice.</title>
        <authorList>
            <person name="Zhao J."/>
            <person name="Zhang X."/>
        </authorList>
    </citation>
    <scope>NUCLEOTIDE SEQUENCE [LARGE SCALE GENOMIC DNA]</scope>
    <source>
        <strain evidence="15 16">N19</strain>
    </source>
</reference>
<keyword evidence="5 14" id="KW-0812">Transmembrane</keyword>
<dbReference type="AlphaFoldDB" id="A0A1Q8ZNG3"/>
<dbReference type="InterPro" id="IPR003691">
    <property type="entry name" value="FluC"/>
</dbReference>
<dbReference type="GO" id="GO:0005886">
    <property type="term" value="C:plasma membrane"/>
    <property type="evidence" value="ECO:0007669"/>
    <property type="project" value="UniProtKB-SubCell"/>
</dbReference>
<evidence type="ECO:0000256" key="5">
    <source>
        <dbReference type="ARBA" id="ARBA00022692"/>
    </source>
</evidence>
<evidence type="ECO:0000256" key="13">
    <source>
        <dbReference type="ARBA" id="ARBA00035585"/>
    </source>
</evidence>
<dbReference type="RefSeq" id="WP_075640750.1">
    <property type="nucleotide sequence ID" value="NZ_MKIM01000028.1"/>
</dbReference>
<evidence type="ECO:0000256" key="8">
    <source>
        <dbReference type="ARBA" id="ARBA00023053"/>
    </source>
</evidence>
<evidence type="ECO:0000256" key="9">
    <source>
        <dbReference type="ARBA" id="ARBA00023065"/>
    </source>
</evidence>
<dbReference type="Proteomes" id="UP000186894">
    <property type="component" value="Unassembled WGS sequence"/>
</dbReference>
<evidence type="ECO:0000313" key="15">
    <source>
        <dbReference type="EMBL" id="OLP43429.1"/>
    </source>
</evidence>
<organism evidence="15 16">
    <name type="scientific">Rhizobium oryziradicis</name>
    <dbReference type="NCBI Taxonomy" id="1867956"/>
    <lineage>
        <taxon>Bacteria</taxon>
        <taxon>Pseudomonadati</taxon>
        <taxon>Pseudomonadota</taxon>
        <taxon>Alphaproteobacteria</taxon>
        <taxon>Hyphomicrobiales</taxon>
        <taxon>Rhizobiaceae</taxon>
        <taxon>Rhizobium/Agrobacterium group</taxon>
        <taxon>Rhizobium</taxon>
    </lineage>
</organism>
<keyword evidence="9 14" id="KW-0406">Ion transport</keyword>
<evidence type="ECO:0000256" key="3">
    <source>
        <dbReference type="ARBA" id="ARBA00022475"/>
    </source>
</evidence>
<accession>A0A1Q8ZNG3</accession>
<evidence type="ECO:0000256" key="6">
    <source>
        <dbReference type="ARBA" id="ARBA00022723"/>
    </source>
</evidence>
<keyword evidence="10 14" id="KW-0472">Membrane</keyword>
<feature type="transmembrane region" description="Helical" evidence="14">
    <location>
        <begin position="35"/>
        <end position="55"/>
    </location>
</feature>
<comment type="function">
    <text evidence="14">Fluoride-specific ion channel. Important for reducing fluoride concentration in the cell, thus reducing its toxicity.</text>
</comment>